<evidence type="ECO:0000313" key="3">
    <source>
        <dbReference type="Proteomes" id="UP000595437"/>
    </source>
</evidence>
<feature type="compositionally biased region" description="Polar residues" evidence="1">
    <location>
        <begin position="1"/>
        <end position="26"/>
    </location>
</feature>
<sequence>MASGTVTNISPNPRSYSVTTENGNTIRRNRGEREVADTPSNSCEEEKSLRYLDHLMYRDTQDYAKAFPEINIRTCRRYKPGLYNIEQ</sequence>
<feature type="region of interest" description="Disordered" evidence="1">
    <location>
        <begin position="1"/>
        <end position="44"/>
    </location>
</feature>
<gene>
    <name evidence="2" type="ORF">FKW44_007540</name>
</gene>
<protein>
    <submittedName>
        <fullName evidence="2">Uncharacterized protein</fullName>
    </submittedName>
</protein>
<evidence type="ECO:0000256" key="1">
    <source>
        <dbReference type="SAM" id="MobiDB-lite"/>
    </source>
</evidence>
<organism evidence="2 3">
    <name type="scientific">Caligus rogercresseyi</name>
    <name type="common">Sea louse</name>
    <dbReference type="NCBI Taxonomy" id="217165"/>
    <lineage>
        <taxon>Eukaryota</taxon>
        <taxon>Metazoa</taxon>
        <taxon>Ecdysozoa</taxon>
        <taxon>Arthropoda</taxon>
        <taxon>Crustacea</taxon>
        <taxon>Multicrustacea</taxon>
        <taxon>Hexanauplia</taxon>
        <taxon>Copepoda</taxon>
        <taxon>Siphonostomatoida</taxon>
        <taxon>Caligidae</taxon>
        <taxon>Caligus</taxon>
    </lineage>
</organism>
<keyword evidence="3" id="KW-1185">Reference proteome</keyword>
<feature type="non-terminal residue" evidence="2">
    <location>
        <position position="87"/>
    </location>
</feature>
<dbReference type="AlphaFoldDB" id="A0A7T8KEV6"/>
<name>A0A7T8KEV6_CALRO</name>
<proteinExistence type="predicted"/>
<dbReference type="EMBL" id="CP045894">
    <property type="protein sequence ID" value="QQP54647.1"/>
    <property type="molecule type" value="Genomic_DNA"/>
</dbReference>
<accession>A0A7T8KEV6</accession>
<evidence type="ECO:0000313" key="2">
    <source>
        <dbReference type="EMBL" id="QQP54647.1"/>
    </source>
</evidence>
<reference evidence="3" key="1">
    <citation type="submission" date="2021-01" db="EMBL/GenBank/DDBJ databases">
        <title>Caligus Genome Assembly.</title>
        <authorList>
            <person name="Gallardo-Escarate C."/>
        </authorList>
    </citation>
    <scope>NUCLEOTIDE SEQUENCE [LARGE SCALE GENOMIC DNA]</scope>
</reference>
<dbReference type="Proteomes" id="UP000595437">
    <property type="component" value="Chromosome 5"/>
</dbReference>